<evidence type="ECO:0000256" key="4">
    <source>
        <dbReference type="ARBA" id="ARBA00022670"/>
    </source>
</evidence>
<dbReference type="EMBL" id="BJZT01000031">
    <property type="protein sequence ID" value="GEP00503.1"/>
    <property type="molecule type" value="Genomic_DNA"/>
</dbReference>
<name>A0A512IS48_9HYPH</name>
<evidence type="ECO:0000256" key="5">
    <source>
        <dbReference type="ARBA" id="ARBA00022801"/>
    </source>
</evidence>
<dbReference type="InterPro" id="IPR036440">
    <property type="entry name" value="Peptidase_C15-like_sf"/>
</dbReference>
<dbReference type="Pfam" id="PF01470">
    <property type="entry name" value="Peptidase_C15"/>
    <property type="match status" value="1"/>
</dbReference>
<evidence type="ECO:0000256" key="2">
    <source>
        <dbReference type="ARBA" id="ARBA00019191"/>
    </source>
</evidence>
<proteinExistence type="inferred from homology"/>
<evidence type="ECO:0000256" key="3">
    <source>
        <dbReference type="ARBA" id="ARBA00022490"/>
    </source>
</evidence>
<evidence type="ECO:0000313" key="9">
    <source>
        <dbReference type="EMBL" id="GEP00503.1"/>
    </source>
</evidence>
<dbReference type="PANTHER" id="PTHR23402:SF1">
    <property type="entry name" value="PYROGLUTAMYL-PEPTIDASE I"/>
    <property type="match status" value="1"/>
</dbReference>
<dbReference type="Gene3D" id="3.40.630.20">
    <property type="entry name" value="Peptidase C15, pyroglutamyl peptidase I-like"/>
    <property type="match status" value="1"/>
</dbReference>
<keyword evidence="10" id="KW-1185">Reference proteome</keyword>
<dbReference type="RefSeq" id="WP_306424439.1">
    <property type="nucleotide sequence ID" value="NZ_BJZT01000031.1"/>
</dbReference>
<evidence type="ECO:0000256" key="7">
    <source>
        <dbReference type="ARBA" id="ARBA00030836"/>
    </source>
</evidence>
<accession>A0A512IS48</accession>
<dbReference type="GO" id="GO:0016920">
    <property type="term" value="F:pyroglutamyl-peptidase activity"/>
    <property type="evidence" value="ECO:0007669"/>
    <property type="project" value="InterPro"/>
</dbReference>
<comment type="similarity">
    <text evidence="1">Belongs to the peptidase C15 family.</text>
</comment>
<dbReference type="InterPro" id="IPR000816">
    <property type="entry name" value="Peptidase_C15"/>
</dbReference>
<protein>
    <recommendedName>
        <fullName evidence="2">Pyrrolidone-carboxylate peptidase</fullName>
    </recommendedName>
    <alternativeName>
        <fullName evidence="7">5-oxoprolyl-peptidase</fullName>
    </alternativeName>
    <alternativeName>
        <fullName evidence="8">Pyroglutamyl-peptidase I</fullName>
    </alternativeName>
</protein>
<keyword evidence="3" id="KW-0963">Cytoplasm</keyword>
<dbReference type="SUPFAM" id="SSF53182">
    <property type="entry name" value="Pyrrolidone carboxyl peptidase (pyroglutamate aminopeptidase)"/>
    <property type="match status" value="1"/>
</dbReference>
<keyword evidence="4" id="KW-0645">Protease</keyword>
<dbReference type="GO" id="GO:0005829">
    <property type="term" value="C:cytosol"/>
    <property type="evidence" value="ECO:0007669"/>
    <property type="project" value="InterPro"/>
</dbReference>
<keyword evidence="5" id="KW-0378">Hydrolase</keyword>
<evidence type="ECO:0000313" key="10">
    <source>
        <dbReference type="Proteomes" id="UP000321258"/>
    </source>
</evidence>
<dbReference type="Proteomes" id="UP000321258">
    <property type="component" value="Unassembled WGS sequence"/>
</dbReference>
<keyword evidence="6" id="KW-0788">Thiol protease</keyword>
<evidence type="ECO:0000256" key="8">
    <source>
        <dbReference type="ARBA" id="ARBA00031559"/>
    </source>
</evidence>
<comment type="caution">
    <text evidence="9">The sequence shown here is derived from an EMBL/GenBank/DDBJ whole genome shotgun (WGS) entry which is preliminary data.</text>
</comment>
<dbReference type="PRINTS" id="PR00706">
    <property type="entry name" value="PYROGLUPTASE"/>
</dbReference>
<evidence type="ECO:0000256" key="6">
    <source>
        <dbReference type="ARBA" id="ARBA00022807"/>
    </source>
</evidence>
<dbReference type="InterPro" id="IPR016125">
    <property type="entry name" value="Peptidase_C15-like"/>
</dbReference>
<dbReference type="PANTHER" id="PTHR23402">
    <property type="entry name" value="PROTEASE FAMILY C15 PYROGLUTAMYL-PEPTIDASE I-RELATED"/>
    <property type="match status" value="1"/>
</dbReference>
<sequence>MRLPRLLVTGFGPFPGMPINPSATLARRIAASPRLRRTIGTAPTLLILKTSYAAIPEALEPALAQRPDAVLMIGVARRATRIRVESRASNRASRLFPDASGAVARDLTLDRGGPSGRRSAEATRILVPLRTVGAIASRDAGRYLCNASYYRVLAEGCPAIFLHIPPLPDPSRPRRSRWRPRRRPLDAWTDAFVDAALILLAPARRLTAHLEKGRGPYAAGRTSLGMNAPSVRAAASNANNPM</sequence>
<dbReference type="AlphaFoldDB" id="A0A512IS48"/>
<dbReference type="GO" id="GO:0006508">
    <property type="term" value="P:proteolysis"/>
    <property type="evidence" value="ECO:0007669"/>
    <property type="project" value="UniProtKB-KW"/>
</dbReference>
<reference evidence="9 10" key="1">
    <citation type="submission" date="2019-07" db="EMBL/GenBank/DDBJ databases">
        <title>Whole genome shotgun sequence of Methylobacterium haplocladii NBRC 107714.</title>
        <authorList>
            <person name="Hosoyama A."/>
            <person name="Uohara A."/>
            <person name="Ohji S."/>
            <person name="Ichikawa N."/>
        </authorList>
    </citation>
    <scope>NUCLEOTIDE SEQUENCE [LARGE SCALE GENOMIC DNA]</scope>
    <source>
        <strain evidence="9 10">NBRC 107714</strain>
    </source>
</reference>
<evidence type="ECO:0000256" key="1">
    <source>
        <dbReference type="ARBA" id="ARBA00006641"/>
    </source>
</evidence>
<gene>
    <name evidence="9" type="ORF">MHA02_28900</name>
</gene>
<organism evidence="9 10">
    <name type="scientific">Methylobacterium haplocladii</name>
    <dbReference type="NCBI Taxonomy" id="1176176"/>
    <lineage>
        <taxon>Bacteria</taxon>
        <taxon>Pseudomonadati</taxon>
        <taxon>Pseudomonadota</taxon>
        <taxon>Alphaproteobacteria</taxon>
        <taxon>Hyphomicrobiales</taxon>
        <taxon>Methylobacteriaceae</taxon>
        <taxon>Methylobacterium</taxon>
    </lineage>
</organism>